<proteinExistence type="predicted"/>
<gene>
    <name evidence="1" type="ORF">CWO85_01745</name>
</gene>
<dbReference type="Proteomes" id="UP000272462">
    <property type="component" value="Chromosome"/>
</dbReference>
<dbReference type="KEGG" id="pzi:CWO85_01745"/>
<name>A0A660HNA3_ZIZJU</name>
<reference evidence="1 2" key="1">
    <citation type="journal article" date="2018" name="BMC Genomics">
        <title>Comparative genome analysis of jujube witches'-broom Phytoplasma, an obligate pathogen that causes jujube witches'-broom disease.</title>
        <authorList>
            <person name="Wang J."/>
            <person name="Song L."/>
            <person name="Jiao Q."/>
            <person name="Yang S."/>
            <person name="Gao R."/>
            <person name="Lu X."/>
            <person name="Zhou G."/>
        </authorList>
    </citation>
    <scope>NUCLEOTIDE SEQUENCE [LARGE SCALE GENOMIC DNA]</scope>
    <source>
        <strain evidence="1">Jwb-nky</strain>
    </source>
</reference>
<dbReference type="AlphaFoldDB" id="A0A660HNA3"/>
<protein>
    <submittedName>
        <fullName evidence="1">Uncharacterized protein</fullName>
    </submittedName>
</protein>
<sequence length="163" mass="20142">MEIKKVSDYLDDNKVKIDIIIHESKHLSLDWDKIIESFNETLKNKNFENESHFINPTQIKMFLNKDKHHLIEEVNFIKLNIDKCQRIIGFIEQEKKKKFFYLCVYDPFRQFSILDSTQYLNKTALKYIYNFLKINKYEFDEIDKYLTHNKYKIKKQYFKYWNN</sequence>
<organism evidence="1 2">
    <name type="scientific">Ziziphus jujuba witches'-broom phytoplasma</name>
    <dbReference type="NCBI Taxonomy" id="135727"/>
    <lineage>
        <taxon>Bacteria</taxon>
        <taxon>Bacillati</taxon>
        <taxon>Mycoplasmatota</taxon>
        <taxon>Mollicutes</taxon>
        <taxon>Acholeplasmatales</taxon>
        <taxon>Acholeplasmataceae</taxon>
        <taxon>Candidatus Phytoplasma</taxon>
        <taxon>16SrV (Elm yellows group)</taxon>
    </lineage>
</organism>
<evidence type="ECO:0000313" key="2">
    <source>
        <dbReference type="Proteomes" id="UP000272462"/>
    </source>
</evidence>
<accession>A0A660HNA3</accession>
<evidence type="ECO:0000313" key="1">
    <source>
        <dbReference type="EMBL" id="AYJ01246.1"/>
    </source>
</evidence>
<dbReference type="RefSeq" id="WP_121463973.1">
    <property type="nucleotide sequence ID" value="NZ_CP025121.1"/>
</dbReference>
<keyword evidence="2" id="KW-1185">Reference proteome</keyword>
<dbReference type="EMBL" id="CP025121">
    <property type="protein sequence ID" value="AYJ01246.1"/>
    <property type="molecule type" value="Genomic_DNA"/>
</dbReference>